<evidence type="ECO:0000259" key="2">
    <source>
        <dbReference type="Pfam" id="PF03795"/>
    </source>
</evidence>
<protein>
    <submittedName>
        <fullName evidence="3">YciI family protein</fullName>
    </submittedName>
</protein>
<accession>A0ABZ1TSL2</accession>
<dbReference type="Proteomes" id="UP001432222">
    <property type="component" value="Chromosome"/>
</dbReference>
<keyword evidence="4" id="KW-1185">Reference proteome</keyword>
<dbReference type="InterPro" id="IPR005545">
    <property type="entry name" value="YCII"/>
</dbReference>
<evidence type="ECO:0000313" key="3">
    <source>
        <dbReference type="EMBL" id="WUQ81948.1"/>
    </source>
</evidence>
<organism evidence="3 4">
    <name type="scientific">Kitasatospora purpeofusca</name>
    <dbReference type="NCBI Taxonomy" id="67352"/>
    <lineage>
        <taxon>Bacteria</taxon>
        <taxon>Bacillati</taxon>
        <taxon>Actinomycetota</taxon>
        <taxon>Actinomycetes</taxon>
        <taxon>Kitasatosporales</taxon>
        <taxon>Streptomycetaceae</taxon>
        <taxon>Kitasatospora</taxon>
    </lineage>
</organism>
<dbReference type="PANTHER" id="PTHR37828">
    <property type="entry name" value="GSR2449 PROTEIN"/>
    <property type="match status" value="1"/>
</dbReference>
<sequence>MFVLELTYTVPLDRIDARLPDHVAWLDRHYADGTFLASGRKVPRDGGIVLAVGEDRAAIEALVRTDPFAVEGLATYTVTEFLATVVAPVLEPHRQQLPG</sequence>
<proteinExistence type="inferred from homology"/>
<dbReference type="PANTHER" id="PTHR37828:SF1">
    <property type="entry name" value="YCII-RELATED DOMAIN-CONTAINING PROTEIN"/>
    <property type="match status" value="1"/>
</dbReference>
<dbReference type="Pfam" id="PF03795">
    <property type="entry name" value="YCII"/>
    <property type="match status" value="1"/>
</dbReference>
<evidence type="ECO:0000256" key="1">
    <source>
        <dbReference type="ARBA" id="ARBA00007689"/>
    </source>
</evidence>
<gene>
    <name evidence="3" type="ORF">OHA16_02530</name>
</gene>
<dbReference type="RefSeq" id="WP_328953022.1">
    <property type="nucleotide sequence ID" value="NZ_CP108110.1"/>
</dbReference>
<name>A0ABZ1TSL2_9ACTN</name>
<reference evidence="3" key="1">
    <citation type="submission" date="2022-10" db="EMBL/GenBank/DDBJ databases">
        <title>The complete genomes of actinobacterial strains from the NBC collection.</title>
        <authorList>
            <person name="Joergensen T.S."/>
            <person name="Alvarez Arevalo M."/>
            <person name="Sterndorff E.B."/>
            <person name="Faurdal D."/>
            <person name="Vuksanovic O."/>
            <person name="Mourched A.-S."/>
            <person name="Charusanti P."/>
            <person name="Shaw S."/>
            <person name="Blin K."/>
            <person name="Weber T."/>
        </authorList>
    </citation>
    <scope>NUCLEOTIDE SEQUENCE</scope>
    <source>
        <strain evidence="3">NBC_00222</strain>
    </source>
</reference>
<comment type="similarity">
    <text evidence="1">Belongs to the YciI family.</text>
</comment>
<dbReference type="SUPFAM" id="SSF54909">
    <property type="entry name" value="Dimeric alpha+beta barrel"/>
    <property type="match status" value="1"/>
</dbReference>
<dbReference type="InterPro" id="IPR011008">
    <property type="entry name" value="Dimeric_a/b-barrel"/>
</dbReference>
<dbReference type="EMBL" id="CP108110">
    <property type="protein sequence ID" value="WUQ81948.1"/>
    <property type="molecule type" value="Genomic_DNA"/>
</dbReference>
<feature type="domain" description="YCII-related" evidence="2">
    <location>
        <begin position="1"/>
        <end position="81"/>
    </location>
</feature>
<dbReference type="Gene3D" id="3.30.70.1060">
    <property type="entry name" value="Dimeric alpha+beta barrel"/>
    <property type="match status" value="1"/>
</dbReference>
<evidence type="ECO:0000313" key="4">
    <source>
        <dbReference type="Proteomes" id="UP001432222"/>
    </source>
</evidence>